<dbReference type="GO" id="GO:0003676">
    <property type="term" value="F:nucleic acid binding"/>
    <property type="evidence" value="ECO:0007669"/>
    <property type="project" value="InterPro"/>
</dbReference>
<dbReference type="Proteomes" id="UP000467841">
    <property type="component" value="Unassembled WGS sequence"/>
</dbReference>
<evidence type="ECO:0000256" key="1">
    <source>
        <dbReference type="PROSITE-ProRule" id="PRU00047"/>
    </source>
</evidence>
<dbReference type="PANTHER" id="PTHR35046">
    <property type="entry name" value="ZINC KNUCKLE (CCHC-TYPE) FAMILY PROTEIN"/>
    <property type="match status" value="1"/>
</dbReference>
<reference evidence="5 6" key="1">
    <citation type="submission" date="2020-01" db="EMBL/GenBank/DDBJ databases">
        <authorList>
            <person name="Mishra B."/>
        </authorList>
    </citation>
    <scope>NUCLEOTIDE SEQUENCE [LARGE SCALE GENOMIC DNA]</scope>
</reference>
<dbReference type="InterPro" id="IPR005162">
    <property type="entry name" value="Retrotrans_gag_dom"/>
</dbReference>
<proteinExistence type="predicted"/>
<evidence type="ECO:0000313" key="4">
    <source>
        <dbReference type="EMBL" id="CAA7024226.1"/>
    </source>
</evidence>
<keyword evidence="1" id="KW-0863">Zinc-finger</keyword>
<feature type="region of interest" description="Disordered" evidence="2">
    <location>
        <begin position="286"/>
        <end position="310"/>
    </location>
</feature>
<dbReference type="Pfam" id="PF00098">
    <property type="entry name" value="zf-CCHC"/>
    <property type="match status" value="1"/>
</dbReference>
<keyword evidence="1" id="KW-0479">Metal-binding</keyword>
<dbReference type="Gene3D" id="4.10.60.10">
    <property type="entry name" value="Zinc finger, CCHC-type"/>
    <property type="match status" value="1"/>
</dbReference>
<dbReference type="SMART" id="SM00343">
    <property type="entry name" value="ZnF_C2HC"/>
    <property type="match status" value="1"/>
</dbReference>
<sequence>MAPRKKPTLEDQADAFQQQLSSFQQDLKASLREAIQEALTTVLQHQHAPPPTDATSVTDSSDDPTDNPWAQQGRNNLRRDERDAGETRWEASFKMDIPEFLGTLQPEEFLDWLSFVEEVLDFKRVPEDMRTSLVATKFRGRASAWWQQFKAARQNSGKPKLCSWEKLKKHMRRTFLPYNYERTLYTKLQNLRQGSKTVEDYATEFFQTLAHVSLTETEDQLVSRFLGGLRPQLQVPLQQFNPNSVSEAYQRALSMELQIRPPWNTGGSRQRFSPTTELPAVVTTDLVPSNRATSSRPPLPPENLNTSRPSRPNALRCYSCGEPGHRQTACPNAKRRGLLLDDADVDHEAKYDDYGDDPPADIEDAFGDKGPLLVLRRSCFLPRSSQEPWLRSNLFRSTCTVNGKICRLVIDSGSCVNAISDEAVRHIILGRPWQYDHATIHHGRDNTYTFVFANRTITLHPSPENYDLASAVPPPPNVVAPPKQPLLLLSKAAFEEQLCKTSTIFALIQQPASVAPLMEVPESFRPLLDDFQDVFPQDLPLG</sequence>
<evidence type="ECO:0000256" key="2">
    <source>
        <dbReference type="SAM" id="MobiDB-lite"/>
    </source>
</evidence>
<dbReference type="EMBL" id="CACVBM020000887">
    <property type="protein sequence ID" value="CAA7024226.1"/>
    <property type="molecule type" value="Genomic_DNA"/>
</dbReference>
<keyword evidence="6" id="KW-1185">Reference proteome</keyword>
<dbReference type="PROSITE" id="PS50158">
    <property type="entry name" value="ZF_CCHC"/>
    <property type="match status" value="1"/>
</dbReference>
<dbReference type="AlphaFoldDB" id="A0A6D2KJ66"/>
<evidence type="ECO:0000259" key="3">
    <source>
        <dbReference type="PROSITE" id="PS50158"/>
    </source>
</evidence>
<name>A0A6D2KJ66_9BRAS</name>
<keyword evidence="1" id="KW-0862">Zinc</keyword>
<feature type="region of interest" description="Disordered" evidence="2">
    <location>
        <begin position="41"/>
        <end position="84"/>
    </location>
</feature>
<dbReference type="InterPro" id="IPR036875">
    <property type="entry name" value="Znf_CCHC_sf"/>
</dbReference>
<dbReference type="InterPro" id="IPR001878">
    <property type="entry name" value="Znf_CCHC"/>
</dbReference>
<dbReference type="SUPFAM" id="SSF57756">
    <property type="entry name" value="Retrovirus zinc finger-like domains"/>
    <property type="match status" value="1"/>
</dbReference>
<dbReference type="EMBL" id="CACVBM020001528">
    <property type="protein sequence ID" value="CAA7053235.1"/>
    <property type="molecule type" value="Genomic_DNA"/>
</dbReference>
<feature type="compositionally biased region" description="Polar residues" evidence="2">
    <location>
        <begin position="286"/>
        <end position="296"/>
    </location>
</feature>
<organism evidence="5 6">
    <name type="scientific">Microthlaspi erraticum</name>
    <dbReference type="NCBI Taxonomy" id="1685480"/>
    <lineage>
        <taxon>Eukaryota</taxon>
        <taxon>Viridiplantae</taxon>
        <taxon>Streptophyta</taxon>
        <taxon>Embryophyta</taxon>
        <taxon>Tracheophyta</taxon>
        <taxon>Spermatophyta</taxon>
        <taxon>Magnoliopsida</taxon>
        <taxon>eudicotyledons</taxon>
        <taxon>Gunneridae</taxon>
        <taxon>Pentapetalae</taxon>
        <taxon>rosids</taxon>
        <taxon>malvids</taxon>
        <taxon>Brassicales</taxon>
        <taxon>Brassicaceae</taxon>
        <taxon>Coluteocarpeae</taxon>
        <taxon>Microthlaspi</taxon>
    </lineage>
</organism>
<dbReference type="OrthoDB" id="1111214at2759"/>
<feature type="domain" description="CCHC-type" evidence="3">
    <location>
        <begin position="316"/>
        <end position="332"/>
    </location>
</feature>
<dbReference type="GO" id="GO:0008270">
    <property type="term" value="F:zinc ion binding"/>
    <property type="evidence" value="ECO:0007669"/>
    <property type="project" value="UniProtKB-KW"/>
</dbReference>
<accession>A0A6D2KJ66</accession>
<gene>
    <name evidence="4" type="ORF">MERR_LOCUS11461</name>
    <name evidence="5" type="ORF">MERR_LOCUS40470</name>
</gene>
<protein>
    <recommendedName>
        <fullName evidence="3">CCHC-type domain-containing protein</fullName>
    </recommendedName>
</protein>
<evidence type="ECO:0000313" key="5">
    <source>
        <dbReference type="EMBL" id="CAA7053235.1"/>
    </source>
</evidence>
<evidence type="ECO:0000313" key="6">
    <source>
        <dbReference type="Proteomes" id="UP000467841"/>
    </source>
</evidence>
<dbReference type="PANTHER" id="PTHR35046:SF18">
    <property type="entry name" value="RNA-DIRECTED DNA POLYMERASE"/>
    <property type="match status" value="1"/>
</dbReference>
<dbReference type="Pfam" id="PF03732">
    <property type="entry name" value="Retrotrans_gag"/>
    <property type="match status" value="1"/>
</dbReference>